<dbReference type="RefSeq" id="WP_005766248.1">
    <property type="nucleotide sequence ID" value="NZ_JAEVFP010000021.1"/>
</dbReference>
<dbReference type="InterPro" id="IPR000073">
    <property type="entry name" value="AB_hydrolase_1"/>
</dbReference>
<dbReference type="NCBIfam" id="TIGR02427">
    <property type="entry name" value="protocat_pcaD"/>
    <property type="match status" value="1"/>
</dbReference>
<dbReference type="PANTHER" id="PTHR43433:SF5">
    <property type="entry name" value="AB HYDROLASE-1 DOMAIN-CONTAINING PROTEIN"/>
    <property type="match status" value="1"/>
</dbReference>
<dbReference type="Gene3D" id="3.40.50.1820">
    <property type="entry name" value="alpha/beta hydrolase"/>
    <property type="match status" value="1"/>
</dbReference>
<gene>
    <name evidence="2" type="ORF">ALP13_04016</name>
</gene>
<dbReference type="Proteomes" id="UP000271631">
    <property type="component" value="Unassembled WGS sequence"/>
</dbReference>
<evidence type="ECO:0000313" key="3">
    <source>
        <dbReference type="Proteomes" id="UP000271631"/>
    </source>
</evidence>
<reference evidence="2 3" key="1">
    <citation type="submission" date="2018-08" db="EMBL/GenBank/DDBJ databases">
        <title>Recombination of ecologically and evolutionarily significant loci maintains genetic cohesion in the Pseudomonas syringae species complex.</title>
        <authorList>
            <person name="Dillon M."/>
            <person name="Thakur S."/>
            <person name="Almeida R.N.D."/>
            <person name="Weir B.S."/>
            <person name="Guttman D.S."/>
        </authorList>
    </citation>
    <scope>NUCLEOTIDE SEQUENCE [LARGE SCALE GENOMIC DNA]</scope>
    <source>
        <strain evidence="2 3">ICMP 11281</strain>
    </source>
</reference>
<name>A0A0N0FY62_PSEYM</name>
<comment type="caution">
    <text evidence="2">The sequence shown here is derived from an EMBL/GenBank/DDBJ whole genome shotgun (WGS) entry which is preliminary data.</text>
</comment>
<feature type="domain" description="AB hydrolase-1" evidence="1">
    <location>
        <begin position="22"/>
        <end position="246"/>
    </location>
</feature>
<dbReference type="InterPro" id="IPR026968">
    <property type="entry name" value="PcaD/CatD"/>
</dbReference>
<protein>
    <submittedName>
        <fullName evidence="2">3-oxoadipate enol-lactone hydrolase</fullName>
    </submittedName>
</protein>
<dbReference type="InterPro" id="IPR029058">
    <property type="entry name" value="AB_hydrolase_fold"/>
</dbReference>
<dbReference type="SUPFAM" id="SSF53474">
    <property type="entry name" value="alpha/beta-Hydrolases"/>
    <property type="match status" value="1"/>
</dbReference>
<proteinExistence type="predicted"/>
<evidence type="ECO:0000259" key="1">
    <source>
        <dbReference type="Pfam" id="PF00561"/>
    </source>
</evidence>
<dbReference type="GO" id="GO:0047570">
    <property type="term" value="F:3-oxoadipate enol-lactonase activity"/>
    <property type="evidence" value="ECO:0007669"/>
    <property type="project" value="InterPro"/>
</dbReference>
<accession>A0A0N0FY62</accession>
<keyword evidence="2" id="KW-0378">Hydrolase</keyword>
<dbReference type="Pfam" id="PF00561">
    <property type="entry name" value="Abhydrolase_1"/>
    <property type="match status" value="1"/>
</dbReference>
<dbReference type="FunFam" id="3.40.50.1820:FF:000685">
    <property type="entry name" value="3-oxoadipate enol-lactone hydrolase"/>
    <property type="match status" value="1"/>
</dbReference>
<dbReference type="EMBL" id="RBUQ01000340">
    <property type="protein sequence ID" value="RMV28650.1"/>
    <property type="molecule type" value="Genomic_DNA"/>
</dbReference>
<dbReference type="AlphaFoldDB" id="A0A0N0FY62"/>
<dbReference type="PANTHER" id="PTHR43433">
    <property type="entry name" value="HYDROLASE, ALPHA/BETA FOLD FAMILY PROTEIN"/>
    <property type="match status" value="1"/>
</dbReference>
<dbReference type="InterPro" id="IPR050471">
    <property type="entry name" value="AB_hydrolase"/>
</dbReference>
<dbReference type="GO" id="GO:0042952">
    <property type="term" value="P:beta-ketoadipate pathway"/>
    <property type="evidence" value="ECO:0007669"/>
    <property type="project" value="InterPro"/>
</dbReference>
<sequence length="263" mass="27997">MPAVQLADGELNYLLEGPAGAPVLVLSNSLGTDLHMWDNQIAAFTGHFQVLRYDTRGHGKSVVSEGTYSIEQNGRDVLALLDALGIGKAFFCGLSMGGLIGQWLAINASERLQRVVLCNTAAKIGNPDIWNPRIDTVLRDGQAAMVALRDASVARWFTPAFALAEPDRVDTVVGMLARTSPQGYAANCAAVRDADFREQIASITLPVLVVCGTEDAVTTPADGRFMVERIQGAQMIELHAAHLSSVEAGEAFSAAVLAFLTAE</sequence>
<dbReference type="PRINTS" id="PR00111">
    <property type="entry name" value="ABHYDROLASE"/>
</dbReference>
<evidence type="ECO:0000313" key="2">
    <source>
        <dbReference type="EMBL" id="RMV28650.1"/>
    </source>
</evidence>
<organism evidence="2 3">
    <name type="scientific">Pseudomonas syringae pv. maculicola</name>
    <dbReference type="NCBI Taxonomy" id="59511"/>
    <lineage>
        <taxon>Bacteria</taxon>
        <taxon>Pseudomonadati</taxon>
        <taxon>Pseudomonadota</taxon>
        <taxon>Gammaproteobacteria</taxon>
        <taxon>Pseudomonadales</taxon>
        <taxon>Pseudomonadaceae</taxon>
        <taxon>Pseudomonas</taxon>
    </lineage>
</organism>